<feature type="compositionally biased region" description="Polar residues" evidence="1">
    <location>
        <begin position="309"/>
        <end position="335"/>
    </location>
</feature>
<gene>
    <name evidence="2" type="ORF">NPX13_g1084</name>
</gene>
<proteinExistence type="predicted"/>
<evidence type="ECO:0000313" key="3">
    <source>
        <dbReference type="Proteomes" id="UP001148614"/>
    </source>
</evidence>
<dbReference type="VEuPathDB" id="FungiDB:F4678DRAFT_228424"/>
<dbReference type="Proteomes" id="UP001148614">
    <property type="component" value="Unassembled WGS sequence"/>
</dbReference>
<keyword evidence="3" id="KW-1185">Reference proteome</keyword>
<sequence>MPPRARSSKSNTIKTNKRILEDDEWLINKIQQKWGIRPTELFPEQSCRHPRVWNALLLNDLVKLAEVASLEQVKQIFERYRSPITNQTIIDARTECLRSRSQAQLVLEQPHTPGSQTMNTQDVVFVASEPQPLTSSFTPANGVRRQSRLPNPEACVSPTNFAELMGQTPQAKRRKLHGNEIDGLEDLALPDMATATSDPSQLVINGPLLSDDSPGYARAMTSFVMQALQSFEKQYDEQYHQVEETSCHIKRLNTEYVRLLQRLKQLEEDEGLTRKDIMMFEDGIRSMRKMEEDNDKLAATLQARLQARKSTGTPNDDSHPISQHNNQQGHTATETRGSHKWSVELRGLQEALATTKTQKDATQGEIVAINSDIVTKGQQLEEEKDTLARRARVIACWTTIANGVTKLVTDSGIQNI</sequence>
<accession>A0A9W8NN37</accession>
<organism evidence="2 3">
    <name type="scientific">Xylaria arbuscula</name>
    <dbReference type="NCBI Taxonomy" id="114810"/>
    <lineage>
        <taxon>Eukaryota</taxon>
        <taxon>Fungi</taxon>
        <taxon>Dikarya</taxon>
        <taxon>Ascomycota</taxon>
        <taxon>Pezizomycotina</taxon>
        <taxon>Sordariomycetes</taxon>
        <taxon>Xylariomycetidae</taxon>
        <taxon>Xylariales</taxon>
        <taxon>Xylariaceae</taxon>
        <taxon>Xylaria</taxon>
    </lineage>
</organism>
<evidence type="ECO:0000256" key="1">
    <source>
        <dbReference type="SAM" id="MobiDB-lite"/>
    </source>
</evidence>
<comment type="caution">
    <text evidence="2">The sequence shown here is derived from an EMBL/GenBank/DDBJ whole genome shotgun (WGS) entry which is preliminary data.</text>
</comment>
<feature type="region of interest" description="Disordered" evidence="1">
    <location>
        <begin position="308"/>
        <end position="338"/>
    </location>
</feature>
<dbReference type="EMBL" id="JANPWZ010000092">
    <property type="protein sequence ID" value="KAJ3579477.1"/>
    <property type="molecule type" value="Genomic_DNA"/>
</dbReference>
<evidence type="ECO:0000313" key="2">
    <source>
        <dbReference type="EMBL" id="KAJ3579477.1"/>
    </source>
</evidence>
<protein>
    <submittedName>
        <fullName evidence="2">Uncharacterized protein</fullName>
    </submittedName>
</protein>
<dbReference type="AlphaFoldDB" id="A0A9W8NN37"/>
<reference evidence="2" key="1">
    <citation type="submission" date="2022-07" db="EMBL/GenBank/DDBJ databases">
        <title>Genome Sequence of Xylaria arbuscula.</title>
        <authorList>
            <person name="Buettner E."/>
        </authorList>
    </citation>
    <scope>NUCLEOTIDE SEQUENCE</scope>
    <source>
        <strain evidence="2">VT107</strain>
    </source>
</reference>
<name>A0A9W8NN37_9PEZI</name>